<sequence length="774" mass="86694">MASLDESERPHHTALEGWPLTSANSFREHNFAPPDVQAQTSGELHDSTSMTDAASVTNNALLSSRHGLDPGSNGEMTDVPSPSDSEHDVVAPMAFDLARPPDEKDIEHDEELDTVASFEPIKTASTDKSTKRPDMQSMMSEEDLFRSLSRRKTSTSGHQGSEVEEEQVEIEKLMSRMFGKTRQKHSEDEETKHVGLVFKNLTVKGMGLGAALQPTLSGPFLALPRLLQGFFSGGLRRIAGKPPVRTILNEFTGCVRPGEMLLVLGRPGSGCSTFLKVLANQRFGYESIEGDVTYGGTDAKTMAKHYRGEILYNPEDDLHYATLNVKNTLKFALETRTPGKASRNEGESRKDYVKEFLRVVTKLFWIEHTLNTKVGDEYVRGVSGGEKKRVSIAEAMITRASTQCWDNSTRGLDASTALEYVQSLRSLTNMARISTSVALYQAGESLYDLFDKVILIDEGKCLYYGSSGKAVAYFEDLGFIRPPRWTTADFLTSVSDRHERQVREGWEDRIPRSAEQFEAAFKKSDMFQVNLQDVQAFEQEAEQLRQERLAISTKATKEKNYTLPFHKQVWACTHRQVLVMLGDKQSLGGKWGGVLFQALIVGSIFYNMPKTSAGVFERGGVLFFMLLFNALLALAELTAAFSSRPILLKHKSFSFYRPAAYAIAQTVVDIPLVLVQVSIFDLVVYFLADLSRTPSQFFISLLFLWMITMSMYSFFRAVGALCKSLDIATRITGVAIQGLVVYTGYLIPPQKMHPWFRWLILLDARRNHRRDKIA</sequence>
<evidence type="ECO:0000256" key="5">
    <source>
        <dbReference type="ARBA" id="ARBA00023136"/>
    </source>
</evidence>
<dbReference type="GO" id="GO:0016887">
    <property type="term" value="F:ATP hydrolysis activity"/>
    <property type="evidence" value="ECO:0007669"/>
    <property type="project" value="InterPro"/>
</dbReference>
<accession>A0A1Z1CEC2</accession>
<evidence type="ECO:0000256" key="6">
    <source>
        <dbReference type="SAM" id="Coils"/>
    </source>
</evidence>
<feature type="compositionally biased region" description="Polar residues" evidence="7">
    <location>
        <begin position="37"/>
        <end position="62"/>
    </location>
</feature>
<feature type="coiled-coil region" evidence="6">
    <location>
        <begin position="527"/>
        <end position="554"/>
    </location>
</feature>
<dbReference type="GO" id="GO:0140359">
    <property type="term" value="F:ABC-type transporter activity"/>
    <property type="evidence" value="ECO:0007669"/>
    <property type="project" value="InterPro"/>
</dbReference>
<dbReference type="InterPro" id="IPR003439">
    <property type="entry name" value="ABC_transporter-like_ATP-bd"/>
</dbReference>
<reference evidence="11" key="2">
    <citation type="submission" date="2017-12" db="EMBL/GenBank/DDBJ databases">
        <title>Genome Sequencing Reveals a Rich Biosynthetic Potential.</title>
        <authorList>
            <person name="Bertrand R.L."/>
            <person name="Abdel-Hameed M.E."/>
            <person name="Sorensen J.L."/>
        </authorList>
    </citation>
    <scope>NUCLEOTIDE SEQUENCE</scope>
</reference>
<dbReference type="PROSITE" id="PS00211">
    <property type="entry name" value="ABC_TRANSPORTER_1"/>
    <property type="match status" value="1"/>
</dbReference>
<feature type="region of interest" description="Disordered" evidence="7">
    <location>
        <begin position="25"/>
        <end position="87"/>
    </location>
</feature>
<reference evidence="10" key="1">
    <citation type="submission" date="2016-05" db="EMBL/GenBank/DDBJ databases">
        <title>Lichen genome sequencing reveals its rich biosynthetic potential.</title>
        <authorList>
            <person name="Bertrand R.L."/>
            <person name="Abdel-Hameed M."/>
            <person name="Sorensen J.L."/>
        </authorList>
    </citation>
    <scope>NUCLEOTIDE SEQUENCE</scope>
</reference>
<evidence type="ECO:0000256" key="4">
    <source>
        <dbReference type="ARBA" id="ARBA00022989"/>
    </source>
</evidence>
<dbReference type="InterPro" id="IPR013525">
    <property type="entry name" value="ABC2_TM"/>
</dbReference>
<feature type="region of interest" description="Disordered" evidence="7">
    <location>
        <begin position="109"/>
        <end position="167"/>
    </location>
</feature>
<dbReference type="Pfam" id="PF00005">
    <property type="entry name" value="ABC_tran"/>
    <property type="match status" value="1"/>
</dbReference>
<dbReference type="FunFam" id="3.40.50.300:FF:002416">
    <property type="entry name" value="ABC multidrug transporter (Eurofung)"/>
    <property type="match status" value="1"/>
</dbReference>
<dbReference type="Gene3D" id="3.40.50.300">
    <property type="entry name" value="P-loop containing nucleotide triphosphate hydrolases"/>
    <property type="match status" value="1"/>
</dbReference>
<organism evidence="10">
    <name type="scientific">Cladonia uncialis subsp. uncialis</name>
    <dbReference type="NCBI Taxonomy" id="180999"/>
    <lineage>
        <taxon>Eukaryota</taxon>
        <taxon>Fungi</taxon>
        <taxon>Dikarya</taxon>
        <taxon>Ascomycota</taxon>
        <taxon>Pezizomycotina</taxon>
        <taxon>Lecanoromycetes</taxon>
        <taxon>OSLEUM clade</taxon>
        <taxon>Lecanoromycetidae</taxon>
        <taxon>Lecanorales</taxon>
        <taxon>Lecanorineae</taxon>
        <taxon>Cladoniaceae</taxon>
        <taxon>Cladonia</taxon>
    </lineage>
</organism>
<name>A0A1Z1CEC2_CLAUC</name>
<feature type="transmembrane region" description="Helical" evidence="8">
    <location>
        <begin position="697"/>
        <end position="715"/>
    </location>
</feature>
<dbReference type="Pfam" id="PF01061">
    <property type="entry name" value="ABC2_membrane"/>
    <property type="match status" value="1"/>
</dbReference>
<evidence type="ECO:0000313" key="11">
    <source>
        <dbReference type="EMBL" id="AUW30832.1"/>
    </source>
</evidence>
<dbReference type="InterPro" id="IPR027417">
    <property type="entry name" value="P-loop_NTPase"/>
</dbReference>
<evidence type="ECO:0000256" key="2">
    <source>
        <dbReference type="ARBA" id="ARBA00022448"/>
    </source>
</evidence>
<feature type="transmembrane region" description="Helical" evidence="8">
    <location>
        <begin position="661"/>
        <end position="688"/>
    </location>
</feature>
<evidence type="ECO:0000256" key="1">
    <source>
        <dbReference type="ARBA" id="ARBA00004141"/>
    </source>
</evidence>
<evidence type="ECO:0000259" key="9">
    <source>
        <dbReference type="PROSITE" id="PS50893"/>
    </source>
</evidence>
<dbReference type="EMBL" id="MG777477">
    <property type="protein sequence ID" value="AUW30832.1"/>
    <property type="molecule type" value="Genomic_DNA"/>
</dbReference>
<feature type="domain" description="ABC transporter" evidence="9">
    <location>
        <begin position="224"/>
        <end position="483"/>
    </location>
</feature>
<keyword evidence="2" id="KW-0813">Transport</keyword>
<dbReference type="InterPro" id="IPR034001">
    <property type="entry name" value="ABCG_PDR_1"/>
</dbReference>
<keyword evidence="6" id="KW-0175">Coiled coil</keyword>
<evidence type="ECO:0000256" key="8">
    <source>
        <dbReference type="SAM" id="Phobius"/>
    </source>
</evidence>
<keyword evidence="5 8" id="KW-0472">Membrane</keyword>
<comment type="subcellular location">
    <subcellularLocation>
        <location evidence="1">Membrane</location>
        <topology evidence="1">Multi-pass membrane protein</topology>
    </subcellularLocation>
</comment>
<keyword evidence="3 8" id="KW-0812">Transmembrane</keyword>
<feature type="transmembrane region" description="Helical" evidence="8">
    <location>
        <begin position="591"/>
        <end position="608"/>
    </location>
</feature>
<evidence type="ECO:0000256" key="7">
    <source>
        <dbReference type="SAM" id="MobiDB-lite"/>
    </source>
</evidence>
<evidence type="ECO:0000313" key="10">
    <source>
        <dbReference type="EMBL" id="ANM86642.1"/>
    </source>
</evidence>
<dbReference type="AlphaFoldDB" id="A0A1Z1CEC2"/>
<feature type="transmembrane region" description="Helical" evidence="8">
    <location>
        <begin position="727"/>
        <end position="747"/>
    </location>
</feature>
<keyword evidence="4 8" id="KW-1133">Transmembrane helix</keyword>
<dbReference type="InterPro" id="IPR029481">
    <property type="entry name" value="ABC_trans_N"/>
</dbReference>
<dbReference type="GO" id="GO:0005524">
    <property type="term" value="F:ATP binding"/>
    <property type="evidence" value="ECO:0007669"/>
    <property type="project" value="InterPro"/>
</dbReference>
<dbReference type="PROSITE" id="PS50893">
    <property type="entry name" value="ABC_TRANSPORTER_2"/>
    <property type="match status" value="1"/>
</dbReference>
<proteinExistence type="predicted"/>
<dbReference type="CDD" id="cd03233">
    <property type="entry name" value="ABCG_PDR_domain1"/>
    <property type="match status" value="1"/>
</dbReference>
<dbReference type="SUPFAM" id="SSF52540">
    <property type="entry name" value="P-loop containing nucleoside triphosphate hydrolases"/>
    <property type="match status" value="1"/>
</dbReference>
<feature type="transmembrane region" description="Helical" evidence="8">
    <location>
        <begin position="620"/>
        <end position="641"/>
    </location>
</feature>
<dbReference type="InterPro" id="IPR017871">
    <property type="entry name" value="ABC_transporter-like_CS"/>
</dbReference>
<dbReference type="PANTHER" id="PTHR19241">
    <property type="entry name" value="ATP-BINDING CASSETTE TRANSPORTER"/>
    <property type="match status" value="1"/>
</dbReference>
<dbReference type="Pfam" id="PF14510">
    <property type="entry name" value="ABC_trans_N"/>
    <property type="match status" value="1"/>
</dbReference>
<dbReference type="EMBL" id="KX264286">
    <property type="protein sequence ID" value="ANM86642.1"/>
    <property type="molecule type" value="Genomic_DNA"/>
</dbReference>
<dbReference type="GO" id="GO:0016020">
    <property type="term" value="C:membrane"/>
    <property type="evidence" value="ECO:0007669"/>
    <property type="project" value="UniProtKB-SubCell"/>
</dbReference>
<protein>
    <submittedName>
        <fullName evidence="11">Putative ABC drug exporter</fullName>
    </submittedName>
    <submittedName>
        <fullName evidence="10">Putative ABC transporter</fullName>
    </submittedName>
</protein>
<evidence type="ECO:0000256" key="3">
    <source>
        <dbReference type="ARBA" id="ARBA00022692"/>
    </source>
</evidence>